<keyword evidence="1" id="KW-0808">Transferase</keyword>
<organism evidence="1 2">
    <name type="scientific">Solidesulfovibrio magneticus str. Maddingley MBC34</name>
    <dbReference type="NCBI Taxonomy" id="1206767"/>
    <lineage>
        <taxon>Bacteria</taxon>
        <taxon>Pseudomonadati</taxon>
        <taxon>Thermodesulfobacteriota</taxon>
        <taxon>Desulfovibrionia</taxon>
        <taxon>Desulfovibrionales</taxon>
        <taxon>Desulfovibrionaceae</taxon>
        <taxon>Solidesulfovibrio</taxon>
    </lineage>
</organism>
<dbReference type="CDD" id="cd03801">
    <property type="entry name" value="GT4_PimA-like"/>
    <property type="match status" value="1"/>
</dbReference>
<evidence type="ECO:0000313" key="2">
    <source>
        <dbReference type="Proteomes" id="UP000006272"/>
    </source>
</evidence>
<dbReference type="EMBL" id="ALAO01000016">
    <property type="protein sequence ID" value="EKO41194.1"/>
    <property type="molecule type" value="Genomic_DNA"/>
</dbReference>
<dbReference type="GO" id="GO:0016740">
    <property type="term" value="F:transferase activity"/>
    <property type="evidence" value="ECO:0007669"/>
    <property type="project" value="UniProtKB-KW"/>
</dbReference>
<accession>K6GJB3</accession>
<comment type="caution">
    <text evidence="1">The sequence shown here is derived from an EMBL/GenBank/DDBJ whole genome shotgun (WGS) entry which is preliminary data.</text>
</comment>
<dbReference type="Gene3D" id="3.40.50.2000">
    <property type="entry name" value="Glycogen Phosphorylase B"/>
    <property type="match status" value="1"/>
</dbReference>
<name>K6GJB3_9BACT</name>
<protein>
    <submittedName>
        <fullName evidence="1">Glycosyltransferase</fullName>
    </submittedName>
</protein>
<dbReference type="SUPFAM" id="SSF53756">
    <property type="entry name" value="UDP-Glycosyltransferase/glycogen phosphorylase"/>
    <property type="match status" value="1"/>
</dbReference>
<gene>
    <name evidence="1" type="ORF">B193_0071</name>
</gene>
<dbReference type="PANTHER" id="PTHR46656:SF3">
    <property type="entry name" value="PUTATIVE-RELATED"/>
    <property type="match status" value="1"/>
</dbReference>
<evidence type="ECO:0000313" key="1">
    <source>
        <dbReference type="EMBL" id="EKO41194.1"/>
    </source>
</evidence>
<reference evidence="1 2" key="1">
    <citation type="submission" date="2012-07" db="EMBL/GenBank/DDBJ databases">
        <title>Draft genome sequence of Desulfovibrio magneticus str. Maddingley MBC34 obtained from a metagenomic sequence of a methanogenic enrichment isolated from coal-seam formation water in Victoria, Australia.</title>
        <authorList>
            <person name="Greenfield P."/>
            <person name="Hendry P."/>
            <person name="Li D."/>
            <person name="Rosewarne C.P."/>
            <person name="Tran-Dinh N."/>
            <person name="Elbourne L.D.H."/>
            <person name="Paulsen I.T."/>
            <person name="Midgley D.J."/>
        </authorList>
    </citation>
    <scope>NUCLEOTIDE SEQUENCE [LARGE SCALE GENOMIC DNA]</scope>
    <source>
        <strain evidence="2">Maddingley MBC34</strain>
    </source>
</reference>
<dbReference type="PANTHER" id="PTHR46656">
    <property type="entry name" value="PUTATIVE-RELATED"/>
    <property type="match status" value="1"/>
</dbReference>
<dbReference type="Pfam" id="PF13692">
    <property type="entry name" value="Glyco_trans_1_4"/>
    <property type="match status" value="1"/>
</dbReference>
<dbReference type="PATRIC" id="fig|1206767.3.peg.55"/>
<dbReference type="AlphaFoldDB" id="K6GJB3"/>
<sequence>MCPSPALGFTLPPPLRLAWTLRDDIRANLRQAGLTGENDFAVWWLCCGHEAFPAAASVEIDREGLLHEVVDRGVTPDSPPLTRLMDFVWRFRASETARFDRGSAAGRAAFTAWFFTSAVPEMALWRLLSPEQRSWLHEATTPPLAPVGLPLPRLARLCWAARHDLQKAFNPDTPDGALALLAWYVLHGTAEMQHTGEMAWRPPLPLDTPVPELGGLSRRAVLAWTTDDEARTRLDPARPEHHAAIRALVRPDAPEDSGPTRRKQAAVVCPVQGGPPRQAFGVNIIGYARGELGIGEDSRMFAQSLAAAGVPFAVVNVPAGAAVRQADGWLDACLVSERPYPVSVFCLTGLDTARLWLEHGDALFAGRRNIGYWPWELPTWPAGLADAYGLVDELWLSSTYTRDAFAASSPVPTFLAPMAVSVDRLTPVPRSRFGLPDDRFLFLYVFDWNSYPARKNPMAAIDAFRRAFPTGREPVGLVLKTMNARPEDPRWQLLQSAAAADRRVAVLAETLDRGEALGLFAACDAYVSPHRAEGFGRTLAEAMLLGRPVIATAHSGNADFLTPDTGFPVAYRLVPIAPGDYPFGEGLLWAEPCLESLTENMRLAATQPALARRRAQAGRDFIAARHDPRIVGTAYLRRLQELAGLTPERATIAPIRTS</sequence>
<proteinExistence type="predicted"/>
<dbReference type="Proteomes" id="UP000006272">
    <property type="component" value="Unassembled WGS sequence"/>
</dbReference>